<evidence type="ECO:0000313" key="5">
    <source>
        <dbReference type="Proteomes" id="UP000675554"/>
    </source>
</evidence>
<dbReference type="AlphaFoldDB" id="A0A8T4IHX7"/>
<protein>
    <submittedName>
        <fullName evidence="4">ANTAR domain-containing protein</fullName>
    </submittedName>
</protein>
<dbReference type="PROSITE" id="PS50921">
    <property type="entry name" value="ANTAR"/>
    <property type="match status" value="1"/>
</dbReference>
<feature type="domain" description="ANTAR" evidence="3">
    <location>
        <begin position="173"/>
        <end position="234"/>
    </location>
</feature>
<dbReference type="InterPro" id="IPR029016">
    <property type="entry name" value="GAF-like_dom_sf"/>
</dbReference>
<evidence type="ECO:0000256" key="1">
    <source>
        <dbReference type="ARBA" id="ARBA00023015"/>
    </source>
</evidence>
<accession>A0A8T4IHX7</accession>
<dbReference type="Pfam" id="PF03861">
    <property type="entry name" value="ANTAR"/>
    <property type="match status" value="1"/>
</dbReference>
<dbReference type="EMBL" id="JAGSMN010000003">
    <property type="protein sequence ID" value="MBR7671499.1"/>
    <property type="molecule type" value="Genomic_DNA"/>
</dbReference>
<organism evidence="4 5">
    <name type="scientific">Streptomyces daliensis</name>
    <dbReference type="NCBI Taxonomy" id="299421"/>
    <lineage>
        <taxon>Bacteria</taxon>
        <taxon>Bacillati</taxon>
        <taxon>Actinomycetota</taxon>
        <taxon>Actinomycetes</taxon>
        <taxon>Kitasatosporales</taxon>
        <taxon>Streptomycetaceae</taxon>
        <taxon>Streptomyces</taxon>
    </lineage>
</organism>
<dbReference type="InterPro" id="IPR005561">
    <property type="entry name" value="ANTAR"/>
</dbReference>
<dbReference type="Gene3D" id="1.10.10.10">
    <property type="entry name" value="Winged helix-like DNA-binding domain superfamily/Winged helix DNA-binding domain"/>
    <property type="match status" value="1"/>
</dbReference>
<name>A0A8T4IHX7_9ACTN</name>
<evidence type="ECO:0000256" key="2">
    <source>
        <dbReference type="ARBA" id="ARBA00023163"/>
    </source>
</evidence>
<reference evidence="4" key="1">
    <citation type="submission" date="2021-04" db="EMBL/GenBank/DDBJ databases">
        <title>Sequencing of actinobacteria type strains.</title>
        <authorList>
            <person name="Nguyen G.-S."/>
            <person name="Wentzel A."/>
        </authorList>
    </citation>
    <scope>NUCLEOTIDE SEQUENCE</scope>
    <source>
        <strain evidence="4">DSM 42095</strain>
    </source>
</reference>
<keyword evidence="5" id="KW-1185">Reference proteome</keyword>
<dbReference type="SMART" id="SM00065">
    <property type="entry name" value="GAF"/>
    <property type="match status" value="1"/>
</dbReference>
<dbReference type="Gene3D" id="3.30.450.40">
    <property type="match status" value="1"/>
</dbReference>
<comment type="caution">
    <text evidence="4">The sequence shown here is derived from an EMBL/GenBank/DDBJ whole genome shotgun (WGS) entry which is preliminary data.</text>
</comment>
<evidence type="ECO:0000313" key="4">
    <source>
        <dbReference type="EMBL" id="MBR7671499.1"/>
    </source>
</evidence>
<dbReference type="InterPro" id="IPR003018">
    <property type="entry name" value="GAF"/>
</dbReference>
<evidence type="ECO:0000259" key="3">
    <source>
        <dbReference type="PROSITE" id="PS50921"/>
    </source>
</evidence>
<keyword evidence="2" id="KW-0804">Transcription</keyword>
<gene>
    <name evidence="4" type="ORF">KDA82_00290</name>
</gene>
<dbReference type="Pfam" id="PF13492">
    <property type="entry name" value="GAF_3"/>
    <property type="match status" value="1"/>
</dbReference>
<dbReference type="PIRSF" id="PIRSF036625">
    <property type="entry name" value="GAF_ANTAR"/>
    <property type="match status" value="1"/>
</dbReference>
<dbReference type="InterPro" id="IPR012074">
    <property type="entry name" value="GAF_ANTAR"/>
</dbReference>
<proteinExistence type="predicted"/>
<dbReference type="SUPFAM" id="SSF55781">
    <property type="entry name" value="GAF domain-like"/>
    <property type="match status" value="1"/>
</dbReference>
<keyword evidence="1" id="KW-0805">Transcription regulation</keyword>
<dbReference type="GO" id="GO:0003723">
    <property type="term" value="F:RNA binding"/>
    <property type="evidence" value="ECO:0007669"/>
    <property type="project" value="InterPro"/>
</dbReference>
<dbReference type="Proteomes" id="UP000675554">
    <property type="component" value="Unassembled WGS sequence"/>
</dbReference>
<sequence>MPETAREGRLAAAFVQLVDTSDDDYDVSHHLHSFVRHCVELLDVTAATVVLITAKGATRLEAATSDPHTHDLEFAGLAWDEGPGRDCLCHGGPVREISLNEPSSRTAWPRFVPEAESLGVTSVVTAPLSLRDQVIGVLTLCRGRREPLAADQLRLIEGLARAAAIGVLQRRAAEERDTEAARVQAALRSRVVVEQACGALAQRRRITVDQALRVLQVYARNQRRRLTDIAREVVESTTDLAVSGSGA</sequence>
<dbReference type="SMART" id="SM01012">
    <property type="entry name" value="ANTAR"/>
    <property type="match status" value="1"/>
</dbReference>
<dbReference type="InterPro" id="IPR036388">
    <property type="entry name" value="WH-like_DNA-bd_sf"/>
</dbReference>